<evidence type="ECO:0000313" key="15">
    <source>
        <dbReference type="RefSeq" id="XP_032817092.1"/>
    </source>
</evidence>
<evidence type="ECO:0000256" key="1">
    <source>
        <dbReference type="ARBA" id="ARBA00004123"/>
    </source>
</evidence>
<feature type="compositionally biased region" description="Basic and acidic residues" evidence="11">
    <location>
        <begin position="1"/>
        <end position="13"/>
    </location>
</feature>
<dbReference type="PANTHER" id="PTHR12281">
    <property type="entry name" value="RP42 RELATED"/>
    <property type="match status" value="1"/>
</dbReference>
<dbReference type="PROSITE" id="PS51229">
    <property type="entry name" value="DCUN1"/>
    <property type="match status" value="1"/>
</dbReference>
<dbReference type="KEGG" id="pmrn:116946211"/>
<feature type="region of interest" description="Disordered" evidence="11">
    <location>
        <begin position="301"/>
        <end position="346"/>
    </location>
</feature>
<dbReference type="GO" id="GO:2000436">
    <property type="term" value="P:positive regulation of protein neddylation"/>
    <property type="evidence" value="ECO:0007669"/>
    <property type="project" value="UniProtKB-ARBA"/>
</dbReference>
<evidence type="ECO:0000256" key="6">
    <source>
        <dbReference type="ARBA" id="ARBA00022707"/>
    </source>
</evidence>
<evidence type="ECO:0000313" key="14">
    <source>
        <dbReference type="RefSeq" id="XP_032817090.1"/>
    </source>
</evidence>
<feature type="region of interest" description="Disordered" evidence="11">
    <location>
        <begin position="1"/>
        <end position="83"/>
    </location>
</feature>
<dbReference type="InterPro" id="IPR014764">
    <property type="entry name" value="DCN-prot"/>
</dbReference>
<gene>
    <name evidence="14 15 16 17" type="primary">LOC116946211</name>
</gene>
<evidence type="ECO:0000313" key="16">
    <source>
        <dbReference type="RefSeq" id="XP_032817093.1"/>
    </source>
</evidence>
<evidence type="ECO:0000256" key="2">
    <source>
        <dbReference type="ARBA" id="ARBA00004236"/>
    </source>
</evidence>
<dbReference type="GO" id="GO:0032182">
    <property type="term" value="F:ubiquitin-like protein binding"/>
    <property type="evidence" value="ECO:0007669"/>
    <property type="project" value="TreeGrafter"/>
</dbReference>
<dbReference type="RefSeq" id="XP_032817094.1">
    <property type="nucleotide sequence ID" value="XM_032961203.1"/>
</dbReference>
<reference evidence="14 15" key="1">
    <citation type="submission" date="2025-04" db="UniProtKB">
        <authorList>
            <consortium name="RefSeq"/>
        </authorList>
    </citation>
    <scope>IDENTIFICATION</scope>
    <source>
        <tissue evidence="14 15">Sperm</tissue>
    </source>
</reference>
<dbReference type="Gene3D" id="1.10.238.200">
    <property type="entry name" value="Cullin, PONY binding domain"/>
    <property type="match status" value="1"/>
</dbReference>
<comment type="subcellular location">
    <subcellularLocation>
        <location evidence="2">Cell membrane</location>
    </subcellularLocation>
    <subcellularLocation>
        <location evidence="3">Cytoplasm</location>
        <location evidence="3">Perinuclear region</location>
    </subcellularLocation>
    <subcellularLocation>
        <location evidence="1">Nucleus</location>
    </subcellularLocation>
</comment>
<evidence type="ECO:0000313" key="17">
    <source>
        <dbReference type="RefSeq" id="XP_032817094.1"/>
    </source>
</evidence>
<keyword evidence="8" id="KW-0539">Nucleus</keyword>
<evidence type="ECO:0000256" key="3">
    <source>
        <dbReference type="ARBA" id="ARBA00004556"/>
    </source>
</evidence>
<evidence type="ECO:0000256" key="4">
    <source>
        <dbReference type="ARBA" id="ARBA00022475"/>
    </source>
</evidence>
<dbReference type="GO" id="GO:0005634">
    <property type="term" value="C:nucleus"/>
    <property type="evidence" value="ECO:0007669"/>
    <property type="project" value="UniProtKB-SubCell"/>
</dbReference>
<organism evidence="13 17">
    <name type="scientific">Petromyzon marinus</name>
    <name type="common">Sea lamprey</name>
    <dbReference type="NCBI Taxonomy" id="7757"/>
    <lineage>
        <taxon>Eukaryota</taxon>
        <taxon>Metazoa</taxon>
        <taxon>Chordata</taxon>
        <taxon>Craniata</taxon>
        <taxon>Vertebrata</taxon>
        <taxon>Cyclostomata</taxon>
        <taxon>Hyperoartia</taxon>
        <taxon>Petromyzontiformes</taxon>
        <taxon>Petromyzontidae</taxon>
        <taxon>Petromyzon</taxon>
    </lineage>
</organism>
<evidence type="ECO:0000256" key="9">
    <source>
        <dbReference type="ARBA" id="ARBA00023288"/>
    </source>
</evidence>
<dbReference type="RefSeq" id="XP_032817092.1">
    <property type="nucleotide sequence ID" value="XM_032961201.1"/>
</dbReference>
<dbReference type="Pfam" id="PF03556">
    <property type="entry name" value="Cullin_binding"/>
    <property type="match status" value="1"/>
</dbReference>
<name>A0AAJ7TGQ6_PETMA</name>
<dbReference type="RefSeq" id="XP_032817093.1">
    <property type="nucleotide sequence ID" value="XM_032961202.1"/>
</dbReference>
<dbReference type="RefSeq" id="XP_032817090.1">
    <property type="nucleotide sequence ID" value="XM_032961199.1"/>
</dbReference>
<evidence type="ECO:0000256" key="10">
    <source>
        <dbReference type="RuleBase" id="RU363131"/>
    </source>
</evidence>
<dbReference type="Proteomes" id="UP001318040">
    <property type="component" value="Chromosome 26"/>
</dbReference>
<dbReference type="AlphaFoldDB" id="A0AAJ7TGQ6"/>
<dbReference type="PANTHER" id="PTHR12281:SF31">
    <property type="entry name" value="DCN1-LIKE PROTEIN 3"/>
    <property type="match status" value="1"/>
</dbReference>
<keyword evidence="7" id="KW-0472">Membrane</keyword>
<dbReference type="GO" id="GO:0045116">
    <property type="term" value="P:protein neddylation"/>
    <property type="evidence" value="ECO:0007669"/>
    <property type="project" value="TreeGrafter"/>
</dbReference>
<accession>A0AAJ7TGQ6</accession>
<protein>
    <recommendedName>
        <fullName evidence="10">DCN1-like protein</fullName>
    </recommendedName>
    <alternativeName>
        <fullName evidence="10">Defective in cullin neddylation protein 1-like protein</fullName>
    </alternativeName>
</protein>
<dbReference type="InterPro" id="IPR005176">
    <property type="entry name" value="PONY_dom"/>
</dbReference>
<dbReference type="GO" id="GO:0005886">
    <property type="term" value="C:plasma membrane"/>
    <property type="evidence" value="ECO:0007669"/>
    <property type="project" value="UniProtKB-SubCell"/>
</dbReference>
<dbReference type="GO" id="GO:0097602">
    <property type="term" value="F:cullin family protein binding"/>
    <property type="evidence" value="ECO:0007669"/>
    <property type="project" value="TreeGrafter"/>
</dbReference>
<evidence type="ECO:0000256" key="8">
    <source>
        <dbReference type="ARBA" id="ARBA00023242"/>
    </source>
</evidence>
<dbReference type="FunFam" id="1.10.238.200:FF:000003">
    <property type="entry name" value="DCN1-like protein 3"/>
    <property type="match status" value="1"/>
</dbReference>
<keyword evidence="13" id="KW-1185">Reference proteome</keyword>
<keyword evidence="4" id="KW-1003">Cell membrane</keyword>
<dbReference type="GO" id="GO:0048471">
    <property type="term" value="C:perinuclear region of cytoplasm"/>
    <property type="evidence" value="ECO:0007669"/>
    <property type="project" value="UniProtKB-SubCell"/>
</dbReference>
<dbReference type="InterPro" id="IPR042460">
    <property type="entry name" value="DCN1-like_PONY"/>
</dbReference>
<dbReference type="GeneID" id="116946211"/>
<evidence type="ECO:0000313" key="13">
    <source>
        <dbReference type="Proteomes" id="UP001318040"/>
    </source>
</evidence>
<keyword evidence="6" id="KW-0519">Myristate</keyword>
<keyword evidence="9" id="KW-0449">Lipoprotein</keyword>
<proteinExistence type="predicted"/>
<dbReference type="Gene3D" id="1.10.238.10">
    <property type="entry name" value="EF-hand"/>
    <property type="match status" value="1"/>
</dbReference>
<evidence type="ECO:0000256" key="7">
    <source>
        <dbReference type="ARBA" id="ARBA00023136"/>
    </source>
</evidence>
<evidence type="ECO:0000256" key="5">
    <source>
        <dbReference type="ARBA" id="ARBA00022490"/>
    </source>
</evidence>
<evidence type="ECO:0000256" key="11">
    <source>
        <dbReference type="SAM" id="MobiDB-lite"/>
    </source>
</evidence>
<dbReference type="FunFam" id="1.10.238.10:FF:000126">
    <property type="entry name" value="DCN1-like protein"/>
    <property type="match status" value="1"/>
</dbReference>
<keyword evidence="5" id="KW-0963">Cytoplasm</keyword>
<feature type="compositionally biased region" description="Gly residues" evidence="11">
    <location>
        <begin position="304"/>
        <end position="315"/>
    </location>
</feature>
<dbReference type="GO" id="GO:0031624">
    <property type="term" value="F:ubiquitin conjugating enzyme binding"/>
    <property type="evidence" value="ECO:0007669"/>
    <property type="project" value="TreeGrafter"/>
</dbReference>
<sequence length="346" mass="37731">MGQCVERCRRDSRNSPQTRAKNGKGVGGGAVSGGKLASQGGGAASPAERAPCPDRAVGTAPSRGVPSCKDPGEYPTADTKDGAESVGIKVESGVLISALEEQEYSEQRIAEMFLRYRDAREDAVLADGMERFLADLHVEPADFVVLALAWKFQAATMCRFSREEFVGGCRALRADNTKAIQTRFPELMSEVQTEENFKELYRFTFNFGLDAEEGQRALPCEMAIALWRLVFSQDPPHILSRWLEFLLENPAGIRGVSRDTWNMFLNLAQTVGSDLSSYSEDEAWPSLFDAFVEWELERRRRGESGGGTLPGGLDDGGGDDEGDDEKREDCVVGGKADPSGIGLQQG</sequence>
<evidence type="ECO:0000259" key="12">
    <source>
        <dbReference type="PROSITE" id="PS51229"/>
    </source>
</evidence>
<feature type="domain" description="DCUN1" evidence="12">
    <location>
        <begin position="104"/>
        <end position="296"/>
    </location>
</feature>
<dbReference type="GO" id="GO:0000151">
    <property type="term" value="C:ubiquitin ligase complex"/>
    <property type="evidence" value="ECO:0007669"/>
    <property type="project" value="TreeGrafter"/>
</dbReference>